<dbReference type="AlphaFoldDB" id="A0A4X1U5L9"/>
<protein>
    <submittedName>
        <fullName evidence="1">Solute carrier family 25 member 25</fullName>
    </submittedName>
</protein>
<reference evidence="1" key="2">
    <citation type="submission" date="2025-08" db="UniProtKB">
        <authorList>
            <consortium name="Ensembl"/>
        </authorList>
    </citation>
    <scope>IDENTIFICATION</scope>
</reference>
<proteinExistence type="predicted"/>
<evidence type="ECO:0000313" key="1">
    <source>
        <dbReference type="Ensembl" id="ENSSSCP00070023368.1"/>
    </source>
</evidence>
<evidence type="ECO:0000313" key="2">
    <source>
        <dbReference type="Proteomes" id="UP000314985"/>
    </source>
</evidence>
<gene>
    <name evidence="1" type="primary">SLC25A25</name>
</gene>
<organism evidence="1 2">
    <name type="scientific">Sus scrofa</name>
    <name type="common">Pig</name>
    <dbReference type="NCBI Taxonomy" id="9823"/>
    <lineage>
        <taxon>Eukaryota</taxon>
        <taxon>Metazoa</taxon>
        <taxon>Chordata</taxon>
        <taxon>Craniata</taxon>
        <taxon>Vertebrata</taxon>
        <taxon>Euteleostomi</taxon>
        <taxon>Mammalia</taxon>
        <taxon>Eutheria</taxon>
        <taxon>Laurasiatheria</taxon>
        <taxon>Artiodactyla</taxon>
        <taxon>Suina</taxon>
        <taxon>Suidae</taxon>
        <taxon>Sus</taxon>
    </lineage>
</organism>
<sequence length="150" mass="16139">MLCLCLYVPLMGEAQTEFQYFESKGLPAELKSIFKLSVFIPSQEFSTFRQWKQLSRGESRLKGYVKGVTGSHVTSQKGWNYREAFVGDGEEFFCGEAGSEECGARMWGHGSGCCGALSELGAERPAGRLLVGAPGVGTVASEVGGDRAVP</sequence>
<dbReference type="Proteomes" id="UP000314985">
    <property type="component" value="Chromosome 1"/>
</dbReference>
<name>A0A4X1U5L9_PIG</name>
<reference evidence="1 2" key="1">
    <citation type="submission" date="2017-08" db="EMBL/GenBank/DDBJ databases">
        <title>USMARCv1.0.</title>
        <authorList>
            <person name="Hannum G.I."/>
            <person name="Koren S."/>
            <person name="Schroeder S.G."/>
            <person name="Chin S.C."/>
            <person name="Nonneman D.J."/>
            <person name="Becker S.A."/>
            <person name="Rosen B.D."/>
            <person name="Bickhart D.M."/>
            <person name="Putnam N.H."/>
            <person name="Green R.E."/>
            <person name="Tuggle C.K."/>
            <person name="Liu H."/>
            <person name="Rohrer G.A."/>
            <person name="Warr A."/>
            <person name="Hall R."/>
            <person name="Kim K."/>
            <person name="Hume D.A."/>
            <person name="Talbot R."/>
            <person name="Chow W."/>
            <person name="Howe K."/>
            <person name="Schwartz A.S."/>
            <person name="Watson M."/>
            <person name="Archibald A.L."/>
            <person name="Phillippy A.M."/>
            <person name="Smith T.P.L."/>
        </authorList>
    </citation>
    <scope>NUCLEOTIDE SEQUENCE [LARGE SCALE GENOMIC DNA]</scope>
</reference>
<accession>A0A4X1U5L9</accession>
<dbReference type="Ensembl" id="ENSSSCT00070028071.1">
    <property type="protein sequence ID" value="ENSSSCP00070023368.1"/>
    <property type="gene ID" value="ENSSSCG00070014202.1"/>
</dbReference>